<dbReference type="GeneID" id="106002234"/>
<feature type="non-terminal residue" evidence="3">
    <location>
        <position position="132"/>
    </location>
</feature>
<dbReference type="PANTHER" id="PTHR28574:SF1">
    <property type="entry name" value="RIKEN CDNA 6820408C15 GENE"/>
    <property type="match status" value="1"/>
</dbReference>
<keyword evidence="1" id="KW-0175">Coiled coil</keyword>
<name>A0A1S3GWE6_DIPOR</name>
<dbReference type="InterPro" id="IPR029236">
    <property type="entry name" value="DUF4618"/>
</dbReference>
<dbReference type="Proteomes" id="UP000081671">
    <property type="component" value="Unplaced"/>
</dbReference>
<keyword evidence="2" id="KW-1185">Reference proteome</keyword>
<dbReference type="InParanoid" id="A0A1S3GWE6"/>
<feature type="non-terminal residue" evidence="3">
    <location>
        <position position="1"/>
    </location>
</feature>
<reference evidence="3" key="1">
    <citation type="submission" date="2025-08" db="UniProtKB">
        <authorList>
            <consortium name="RefSeq"/>
        </authorList>
    </citation>
    <scope>IDENTIFICATION</scope>
    <source>
        <tissue evidence="3">Kidney</tissue>
    </source>
</reference>
<dbReference type="PANTHER" id="PTHR28574">
    <property type="entry name" value="RIKEN CDNA 6820408C15"/>
    <property type="match status" value="1"/>
</dbReference>
<evidence type="ECO:0000256" key="1">
    <source>
        <dbReference type="SAM" id="Coils"/>
    </source>
</evidence>
<dbReference type="AlphaFoldDB" id="A0A1S3GWE6"/>
<dbReference type="OrthoDB" id="10003267at2759"/>
<dbReference type="RefSeq" id="XP_012892599.1">
    <property type="nucleotide sequence ID" value="XM_013037145.1"/>
</dbReference>
<evidence type="ECO:0000313" key="3">
    <source>
        <dbReference type="RefSeq" id="XP_012892599.1"/>
    </source>
</evidence>
<dbReference type="Pfam" id="PF15397">
    <property type="entry name" value="DUF4618"/>
    <property type="match status" value="1"/>
</dbReference>
<organism evidence="2 3">
    <name type="scientific">Dipodomys ordii</name>
    <name type="common">Ord's kangaroo rat</name>
    <dbReference type="NCBI Taxonomy" id="10020"/>
    <lineage>
        <taxon>Eukaryota</taxon>
        <taxon>Metazoa</taxon>
        <taxon>Chordata</taxon>
        <taxon>Craniata</taxon>
        <taxon>Vertebrata</taxon>
        <taxon>Euteleostomi</taxon>
        <taxon>Mammalia</taxon>
        <taxon>Eutheria</taxon>
        <taxon>Euarchontoglires</taxon>
        <taxon>Glires</taxon>
        <taxon>Rodentia</taxon>
        <taxon>Castorimorpha</taxon>
        <taxon>Heteromyidae</taxon>
        <taxon>Dipodomyinae</taxon>
        <taxon>Dipodomys</taxon>
    </lineage>
</organism>
<evidence type="ECO:0000313" key="2">
    <source>
        <dbReference type="Proteomes" id="UP000081671"/>
    </source>
</evidence>
<gene>
    <name evidence="3" type="primary">LOC106002234</name>
</gene>
<feature type="coiled-coil region" evidence="1">
    <location>
        <begin position="37"/>
        <end position="68"/>
    </location>
</feature>
<dbReference type="KEGG" id="dord:106002234"/>
<accession>A0A1S3GWE6</accession>
<sequence>LEQEVQKLNEEISATQQEVTFLSTYMDHEYSVKSVQIANHTRQLQQVKDKQQEELDNLFEMRKKALDSLCDMIREKEKEILQSLMIKIQQPCETRLRQKAQNSQNMQKSMVFLQDVSGKGRPGSVCEGEAKR</sequence>
<proteinExistence type="predicted"/>
<protein>
    <submittedName>
        <fullName evidence="3">Uncharacterized protein C20orf96-like</fullName>
    </submittedName>
</protein>